<evidence type="ECO:0000313" key="2">
    <source>
        <dbReference type="Proteomes" id="UP001055811"/>
    </source>
</evidence>
<reference evidence="2" key="1">
    <citation type="journal article" date="2022" name="Mol. Ecol. Resour.">
        <title>The genomes of chicory, endive, great burdock and yacon provide insights into Asteraceae palaeo-polyploidization history and plant inulin production.</title>
        <authorList>
            <person name="Fan W."/>
            <person name="Wang S."/>
            <person name="Wang H."/>
            <person name="Wang A."/>
            <person name="Jiang F."/>
            <person name="Liu H."/>
            <person name="Zhao H."/>
            <person name="Xu D."/>
            <person name="Zhang Y."/>
        </authorList>
    </citation>
    <scope>NUCLEOTIDE SEQUENCE [LARGE SCALE GENOMIC DNA]</scope>
    <source>
        <strain evidence="2">cv. Punajuju</strain>
    </source>
</reference>
<dbReference type="Proteomes" id="UP001055811">
    <property type="component" value="Linkage Group LG08"/>
</dbReference>
<organism evidence="1 2">
    <name type="scientific">Cichorium intybus</name>
    <name type="common">Chicory</name>
    <dbReference type="NCBI Taxonomy" id="13427"/>
    <lineage>
        <taxon>Eukaryota</taxon>
        <taxon>Viridiplantae</taxon>
        <taxon>Streptophyta</taxon>
        <taxon>Embryophyta</taxon>
        <taxon>Tracheophyta</taxon>
        <taxon>Spermatophyta</taxon>
        <taxon>Magnoliopsida</taxon>
        <taxon>eudicotyledons</taxon>
        <taxon>Gunneridae</taxon>
        <taxon>Pentapetalae</taxon>
        <taxon>asterids</taxon>
        <taxon>campanulids</taxon>
        <taxon>Asterales</taxon>
        <taxon>Asteraceae</taxon>
        <taxon>Cichorioideae</taxon>
        <taxon>Cichorieae</taxon>
        <taxon>Cichoriinae</taxon>
        <taxon>Cichorium</taxon>
    </lineage>
</organism>
<gene>
    <name evidence="1" type="ORF">L2E82_45353</name>
</gene>
<proteinExistence type="predicted"/>
<keyword evidence="2" id="KW-1185">Reference proteome</keyword>
<reference evidence="1 2" key="2">
    <citation type="journal article" date="2022" name="Mol. Ecol. Resour.">
        <title>The genomes of chicory, endive, great burdock and yacon provide insights into Asteraceae paleo-polyploidization history and plant inulin production.</title>
        <authorList>
            <person name="Fan W."/>
            <person name="Wang S."/>
            <person name="Wang H."/>
            <person name="Wang A."/>
            <person name="Jiang F."/>
            <person name="Liu H."/>
            <person name="Zhao H."/>
            <person name="Xu D."/>
            <person name="Zhang Y."/>
        </authorList>
    </citation>
    <scope>NUCLEOTIDE SEQUENCE [LARGE SCALE GENOMIC DNA]</scope>
    <source>
        <strain evidence="2">cv. Punajuju</strain>
        <tissue evidence="1">Leaves</tissue>
    </source>
</reference>
<name>A0ACB8ZSR5_CICIN</name>
<protein>
    <submittedName>
        <fullName evidence="1">Uncharacterized protein</fullName>
    </submittedName>
</protein>
<accession>A0ACB8ZSR5</accession>
<sequence length="82" mass="8864">MLYHVPPISATQQQRTHLNEKGTGCIPSPSRVSFFPTKTEHAPVNSPRCSCDCIPPPVGSIDRPIPTAGRRTIAPPTTADRC</sequence>
<evidence type="ECO:0000313" key="1">
    <source>
        <dbReference type="EMBL" id="KAI3700715.1"/>
    </source>
</evidence>
<comment type="caution">
    <text evidence="1">The sequence shown here is derived from an EMBL/GenBank/DDBJ whole genome shotgun (WGS) entry which is preliminary data.</text>
</comment>
<dbReference type="EMBL" id="CM042016">
    <property type="protein sequence ID" value="KAI3700715.1"/>
    <property type="molecule type" value="Genomic_DNA"/>
</dbReference>